<dbReference type="InterPro" id="IPR001789">
    <property type="entry name" value="Sig_transdc_resp-reg_receiver"/>
</dbReference>
<evidence type="ECO:0000313" key="11">
    <source>
        <dbReference type="EMBL" id="KAB7888128.1"/>
    </source>
</evidence>
<evidence type="ECO:0000256" key="1">
    <source>
        <dbReference type="ARBA" id="ARBA00022553"/>
    </source>
</evidence>
<dbReference type="SMART" id="SM00862">
    <property type="entry name" value="Trans_reg_C"/>
    <property type="match status" value="1"/>
</dbReference>
<feature type="modified residue" description="4-aspartylphosphate" evidence="6">
    <location>
        <position position="62"/>
    </location>
</feature>
<dbReference type="InterPro" id="IPR036388">
    <property type="entry name" value="WH-like_DNA-bd_sf"/>
</dbReference>
<accession>A0A6L4WSC0</accession>
<dbReference type="GO" id="GO:0006355">
    <property type="term" value="P:regulation of DNA-templated transcription"/>
    <property type="evidence" value="ECO:0007669"/>
    <property type="project" value="InterPro"/>
</dbReference>
<dbReference type="SMART" id="SM00448">
    <property type="entry name" value="REC"/>
    <property type="match status" value="1"/>
</dbReference>
<feature type="domain" description="OmpR/PhoB-type" evidence="9">
    <location>
        <begin position="133"/>
        <end position="227"/>
    </location>
</feature>
<dbReference type="CDD" id="cd00383">
    <property type="entry name" value="trans_reg_C"/>
    <property type="match status" value="1"/>
</dbReference>
<keyword evidence="12" id="KW-1185">Reference proteome</keyword>
<dbReference type="PROSITE" id="PS51755">
    <property type="entry name" value="OMPR_PHOB"/>
    <property type="match status" value="1"/>
</dbReference>
<dbReference type="Gene3D" id="1.10.10.10">
    <property type="entry name" value="Winged helix-like DNA-binding domain superfamily/Winged helix DNA-binding domain"/>
    <property type="match status" value="1"/>
</dbReference>
<evidence type="ECO:0000259" key="9">
    <source>
        <dbReference type="PROSITE" id="PS51755"/>
    </source>
</evidence>
<dbReference type="EMBL" id="WFKJ01000054">
    <property type="protein sequence ID" value="KAB7888128.1"/>
    <property type="molecule type" value="Genomic_DNA"/>
</dbReference>
<dbReference type="Pfam" id="PF00486">
    <property type="entry name" value="Trans_reg_C"/>
    <property type="match status" value="1"/>
</dbReference>
<reference evidence="12 13" key="1">
    <citation type="submission" date="2019-10" db="EMBL/GenBank/DDBJ databases">
        <title>Poseidonibacter ostreae sp. nov., isolated from the gut of the Ostrea denselamellosa.</title>
        <authorList>
            <person name="Choi A."/>
        </authorList>
    </citation>
    <scope>NUCLEOTIDE SEQUENCE [LARGE SCALE GENOMIC DNA]</scope>
    <source>
        <strain evidence="10 13">SJOD-M-33</strain>
        <strain evidence="11 12">SJOD-M-5</strain>
    </source>
</reference>
<evidence type="ECO:0000256" key="3">
    <source>
        <dbReference type="ARBA" id="ARBA00023015"/>
    </source>
</evidence>
<dbReference type="GO" id="GO:0005829">
    <property type="term" value="C:cytosol"/>
    <property type="evidence" value="ECO:0007669"/>
    <property type="project" value="TreeGrafter"/>
</dbReference>
<dbReference type="SUPFAM" id="SSF52172">
    <property type="entry name" value="CheY-like"/>
    <property type="match status" value="1"/>
</dbReference>
<keyword evidence="3" id="KW-0805">Transcription regulation</keyword>
<feature type="DNA-binding region" description="OmpR/PhoB-type" evidence="7">
    <location>
        <begin position="133"/>
        <end position="227"/>
    </location>
</feature>
<name>A0A6L4WSC0_9BACT</name>
<evidence type="ECO:0000313" key="13">
    <source>
        <dbReference type="Proteomes" id="UP000472839"/>
    </source>
</evidence>
<dbReference type="RefSeq" id="WP_152191851.1">
    <property type="nucleotide sequence ID" value="NZ_WFKJ01000054.1"/>
</dbReference>
<keyword evidence="1 6" id="KW-0597">Phosphoprotein</keyword>
<dbReference type="AlphaFoldDB" id="A0A6L4WSC0"/>
<proteinExistence type="predicted"/>
<feature type="domain" description="Response regulatory" evidence="8">
    <location>
        <begin position="13"/>
        <end position="127"/>
    </location>
</feature>
<dbReference type="Pfam" id="PF00072">
    <property type="entry name" value="Response_reg"/>
    <property type="match status" value="1"/>
</dbReference>
<dbReference type="GO" id="GO:0032993">
    <property type="term" value="C:protein-DNA complex"/>
    <property type="evidence" value="ECO:0007669"/>
    <property type="project" value="TreeGrafter"/>
</dbReference>
<keyword evidence="4 7" id="KW-0238">DNA-binding</keyword>
<dbReference type="EMBL" id="WFKK01000034">
    <property type="protein sequence ID" value="KAB7887195.1"/>
    <property type="molecule type" value="Genomic_DNA"/>
</dbReference>
<evidence type="ECO:0000313" key="12">
    <source>
        <dbReference type="Proteomes" id="UP000461010"/>
    </source>
</evidence>
<evidence type="ECO:0000256" key="5">
    <source>
        <dbReference type="ARBA" id="ARBA00023163"/>
    </source>
</evidence>
<dbReference type="InterPro" id="IPR001867">
    <property type="entry name" value="OmpR/PhoB-type_DNA-bd"/>
</dbReference>
<sequence>MEKILLEKLKDISILCVEDEDGIREVIVNTLKYYFKDVYEACDGEEAYDMYLEYKPKIILSDIQMKNMNGVEFVKKVRSTDRHTTIMMLTAHSNEEYLMELINLNINHFILKPLNLKKLNEALYKYINENLLDQIALSSNLFLDLHKRALLYNDKEEISLRKREKDFLHLLYENKNQIVSYTQIEEELWLDKEMTSHALKSFIKDLRAKLPINIIKNVSQEGYTLLLKH</sequence>
<dbReference type="PANTHER" id="PTHR48111:SF1">
    <property type="entry name" value="TWO-COMPONENT RESPONSE REGULATOR ORR33"/>
    <property type="match status" value="1"/>
</dbReference>
<keyword evidence="5" id="KW-0804">Transcription</keyword>
<evidence type="ECO:0000313" key="10">
    <source>
        <dbReference type="EMBL" id="KAB7887195.1"/>
    </source>
</evidence>
<keyword evidence="2" id="KW-0902">Two-component regulatory system</keyword>
<dbReference type="InterPro" id="IPR039420">
    <property type="entry name" value="WalR-like"/>
</dbReference>
<evidence type="ECO:0000259" key="8">
    <source>
        <dbReference type="PROSITE" id="PS50110"/>
    </source>
</evidence>
<organism evidence="10 13">
    <name type="scientific">Poseidonibacter ostreae</name>
    <dbReference type="NCBI Taxonomy" id="2654171"/>
    <lineage>
        <taxon>Bacteria</taxon>
        <taxon>Pseudomonadati</taxon>
        <taxon>Campylobacterota</taxon>
        <taxon>Epsilonproteobacteria</taxon>
        <taxon>Campylobacterales</taxon>
        <taxon>Arcobacteraceae</taxon>
        <taxon>Poseidonibacter</taxon>
    </lineage>
</organism>
<dbReference type="PANTHER" id="PTHR48111">
    <property type="entry name" value="REGULATOR OF RPOS"/>
    <property type="match status" value="1"/>
</dbReference>
<evidence type="ECO:0000256" key="2">
    <source>
        <dbReference type="ARBA" id="ARBA00023012"/>
    </source>
</evidence>
<dbReference type="Proteomes" id="UP000461010">
    <property type="component" value="Unassembled WGS sequence"/>
</dbReference>
<protein>
    <submittedName>
        <fullName evidence="10">Response regulator</fullName>
    </submittedName>
</protein>
<evidence type="ECO:0000256" key="7">
    <source>
        <dbReference type="PROSITE-ProRule" id="PRU01091"/>
    </source>
</evidence>
<dbReference type="GO" id="GO:0000976">
    <property type="term" value="F:transcription cis-regulatory region binding"/>
    <property type="evidence" value="ECO:0007669"/>
    <property type="project" value="TreeGrafter"/>
</dbReference>
<comment type="caution">
    <text evidence="10">The sequence shown here is derived from an EMBL/GenBank/DDBJ whole genome shotgun (WGS) entry which is preliminary data.</text>
</comment>
<dbReference type="PROSITE" id="PS50110">
    <property type="entry name" value="RESPONSE_REGULATORY"/>
    <property type="match status" value="1"/>
</dbReference>
<evidence type="ECO:0000256" key="4">
    <source>
        <dbReference type="ARBA" id="ARBA00023125"/>
    </source>
</evidence>
<dbReference type="GO" id="GO:0000156">
    <property type="term" value="F:phosphorelay response regulator activity"/>
    <property type="evidence" value="ECO:0007669"/>
    <property type="project" value="TreeGrafter"/>
</dbReference>
<dbReference type="InterPro" id="IPR011006">
    <property type="entry name" value="CheY-like_superfamily"/>
</dbReference>
<evidence type="ECO:0000256" key="6">
    <source>
        <dbReference type="PROSITE-ProRule" id="PRU00169"/>
    </source>
</evidence>
<dbReference type="Gene3D" id="3.40.50.2300">
    <property type="match status" value="1"/>
</dbReference>
<dbReference type="Proteomes" id="UP000472839">
    <property type="component" value="Unassembled WGS sequence"/>
</dbReference>
<gene>
    <name evidence="11" type="ORF">GBG18_13410</name>
    <name evidence="10" type="ORF">GBG19_11180</name>
</gene>